<reference evidence="2 3" key="1">
    <citation type="submission" date="2013-12" db="EMBL/GenBank/DDBJ databases">
        <title>Draft genome of the parsitic nematode Ancylostoma duodenale.</title>
        <authorList>
            <person name="Mitreva M."/>
        </authorList>
    </citation>
    <scope>NUCLEOTIDE SEQUENCE [LARGE SCALE GENOMIC DNA]</scope>
    <source>
        <strain evidence="2 3">Zhejiang</strain>
    </source>
</reference>
<sequence>MGTLIYLLPCLVLASAYNYYWYDYPQTLPNRQTMVHLFEWNWLDIAEECENFLQYYGYGAVQASG</sequence>
<dbReference type="SUPFAM" id="SSF51445">
    <property type="entry name" value="(Trans)glycosidases"/>
    <property type="match status" value="1"/>
</dbReference>
<evidence type="ECO:0000313" key="2">
    <source>
        <dbReference type="EMBL" id="KIH46480.1"/>
    </source>
</evidence>
<name>A0A0C2FD74_9BILA</name>
<evidence type="ECO:0000313" key="3">
    <source>
        <dbReference type="Proteomes" id="UP000054047"/>
    </source>
</evidence>
<dbReference type="Gene3D" id="3.20.20.80">
    <property type="entry name" value="Glycosidases"/>
    <property type="match status" value="1"/>
</dbReference>
<dbReference type="AlphaFoldDB" id="A0A0C2FD74"/>
<dbReference type="EMBL" id="KN769141">
    <property type="protein sequence ID" value="KIH46480.1"/>
    <property type="molecule type" value="Genomic_DNA"/>
</dbReference>
<dbReference type="OrthoDB" id="550577at2759"/>
<evidence type="ECO:0000256" key="1">
    <source>
        <dbReference type="SAM" id="SignalP"/>
    </source>
</evidence>
<dbReference type="InterPro" id="IPR017853">
    <property type="entry name" value="GH"/>
</dbReference>
<organism evidence="2 3">
    <name type="scientific">Ancylostoma duodenale</name>
    <dbReference type="NCBI Taxonomy" id="51022"/>
    <lineage>
        <taxon>Eukaryota</taxon>
        <taxon>Metazoa</taxon>
        <taxon>Ecdysozoa</taxon>
        <taxon>Nematoda</taxon>
        <taxon>Chromadorea</taxon>
        <taxon>Rhabditida</taxon>
        <taxon>Rhabditina</taxon>
        <taxon>Rhabditomorpha</taxon>
        <taxon>Strongyloidea</taxon>
        <taxon>Ancylostomatidae</taxon>
        <taxon>Ancylostomatinae</taxon>
        <taxon>Ancylostoma</taxon>
    </lineage>
</organism>
<keyword evidence="1" id="KW-0732">Signal</keyword>
<accession>A0A0C2FD74</accession>
<protein>
    <submittedName>
        <fullName evidence="2">Uncharacterized protein</fullName>
    </submittedName>
</protein>
<dbReference type="Proteomes" id="UP000054047">
    <property type="component" value="Unassembled WGS sequence"/>
</dbReference>
<feature type="signal peptide" evidence="1">
    <location>
        <begin position="1"/>
        <end position="16"/>
    </location>
</feature>
<gene>
    <name evidence="2" type="ORF">ANCDUO_23468</name>
</gene>
<proteinExistence type="predicted"/>
<keyword evidence="3" id="KW-1185">Reference proteome</keyword>
<feature type="chain" id="PRO_5002165246" evidence="1">
    <location>
        <begin position="17"/>
        <end position="65"/>
    </location>
</feature>